<dbReference type="RefSeq" id="WP_375557715.1">
    <property type="nucleotide sequence ID" value="NZ_JBBVGT010000002.1"/>
</dbReference>
<dbReference type="PROSITE" id="PS51686">
    <property type="entry name" value="SAM_MT_RSMB_NOP"/>
    <property type="match status" value="1"/>
</dbReference>
<evidence type="ECO:0000313" key="7">
    <source>
        <dbReference type="EMBL" id="MFB5946187.1"/>
    </source>
</evidence>
<proteinExistence type="inferred from homology"/>
<dbReference type="InterPro" id="IPR049560">
    <property type="entry name" value="MeTrfase_RsmB-F_NOP2_cat"/>
</dbReference>
<feature type="active site" description="Nucleophile" evidence="5">
    <location>
        <position position="342"/>
    </location>
</feature>
<sequence length="388" mass="44596">MNEKRLGQQISIFKNILGQYHHEIPLARFLSSYFRRNKQMGSKDRKIASRLIYNYFRLGAGLPNLPIERRLAIAEFLCTTSSDFVALLEPLLLPHIQKNIEDKMMLLETEYQFKLEQIFPLSHRISPKVNKEKFLQSHFQPRDLFIRLRSGHERFVQEVLVKNNIEYKSIGQKTLQLSNGSQLDKIKEIAGYYEVQDLSSQQIINLLKPNDGESWWDACAASGGKSLLLKEVNPNIELMVSDSRLSILRNLDERFDKAGINSYRKKIIDLTKNTANVIGYETFDGIIVDAPCSGSGTWGRAPEHLSVFDNDKLMYYQQLQRDILNTVVKHVKLGKPLIYITCSVYKLENEDQVAHLVEKGFQVESMDYFEGSTNGADTLFAARLTIPR</sequence>
<keyword evidence="8" id="KW-1185">Reference proteome</keyword>
<comment type="caution">
    <text evidence="5">Lacks conserved residue(s) required for the propagation of feature annotation.</text>
</comment>
<dbReference type="PANTHER" id="PTHR22807:SF53">
    <property type="entry name" value="RIBOSOMAL RNA SMALL SUBUNIT METHYLTRANSFERASE B-RELATED"/>
    <property type="match status" value="1"/>
</dbReference>
<dbReference type="GO" id="GO:0032259">
    <property type="term" value="P:methylation"/>
    <property type="evidence" value="ECO:0007669"/>
    <property type="project" value="UniProtKB-KW"/>
</dbReference>
<evidence type="ECO:0000256" key="2">
    <source>
        <dbReference type="ARBA" id="ARBA00022679"/>
    </source>
</evidence>
<organism evidence="7 8">
    <name type="scientific">Albibacterium profundi</name>
    <dbReference type="NCBI Taxonomy" id="3134906"/>
    <lineage>
        <taxon>Bacteria</taxon>
        <taxon>Pseudomonadati</taxon>
        <taxon>Bacteroidota</taxon>
        <taxon>Sphingobacteriia</taxon>
        <taxon>Sphingobacteriales</taxon>
        <taxon>Sphingobacteriaceae</taxon>
        <taxon>Albibacterium</taxon>
    </lineage>
</organism>
<keyword evidence="2 5" id="KW-0808">Transferase</keyword>
<dbReference type="InterPro" id="IPR023267">
    <property type="entry name" value="RCMT"/>
</dbReference>
<keyword evidence="3 5" id="KW-0949">S-adenosyl-L-methionine</keyword>
<dbReference type="GO" id="GO:0008168">
    <property type="term" value="F:methyltransferase activity"/>
    <property type="evidence" value="ECO:0007669"/>
    <property type="project" value="UniProtKB-KW"/>
</dbReference>
<evidence type="ECO:0000256" key="5">
    <source>
        <dbReference type="PROSITE-ProRule" id="PRU01023"/>
    </source>
</evidence>
<feature type="binding site" evidence="5">
    <location>
        <position position="242"/>
    </location>
    <ligand>
        <name>S-adenosyl-L-methionine</name>
        <dbReference type="ChEBI" id="CHEBI:59789"/>
    </ligand>
</feature>
<dbReference type="PANTHER" id="PTHR22807">
    <property type="entry name" value="NOP2 YEAST -RELATED NOL1/NOP2/FMU SUN DOMAIN-CONTAINING"/>
    <property type="match status" value="1"/>
</dbReference>
<keyword evidence="4 5" id="KW-0694">RNA-binding</keyword>
<reference evidence="7 8" key="1">
    <citation type="submission" date="2024-04" db="EMBL/GenBank/DDBJ databases">
        <title>Albibacterium profundi sp. nov., isolated from sediment of the Challenger Deep of Mariana Trench.</title>
        <authorList>
            <person name="Wang Y."/>
        </authorList>
    </citation>
    <scope>NUCLEOTIDE SEQUENCE [LARGE SCALE GENOMIC DNA]</scope>
    <source>
        <strain evidence="7 8">RHL897</strain>
    </source>
</reference>
<dbReference type="Proteomes" id="UP001580928">
    <property type="component" value="Unassembled WGS sequence"/>
</dbReference>
<evidence type="ECO:0000256" key="3">
    <source>
        <dbReference type="ARBA" id="ARBA00022691"/>
    </source>
</evidence>
<dbReference type="SUPFAM" id="SSF53335">
    <property type="entry name" value="S-adenosyl-L-methionine-dependent methyltransferases"/>
    <property type="match status" value="1"/>
</dbReference>
<evidence type="ECO:0000256" key="4">
    <source>
        <dbReference type="ARBA" id="ARBA00022884"/>
    </source>
</evidence>
<keyword evidence="1 5" id="KW-0489">Methyltransferase</keyword>
<accession>A0ABV5CF59</accession>
<dbReference type="InterPro" id="IPR001678">
    <property type="entry name" value="MeTrfase_RsmB-F_NOP2_dom"/>
</dbReference>
<gene>
    <name evidence="7" type="ORF">WKR92_10115</name>
</gene>
<feature type="binding site" evidence="5">
    <location>
        <position position="289"/>
    </location>
    <ligand>
        <name>S-adenosyl-L-methionine</name>
        <dbReference type="ChEBI" id="CHEBI:59789"/>
    </ligand>
</feature>
<feature type="domain" description="SAM-dependent MTase RsmB/NOP-type" evidence="6">
    <location>
        <begin position="111"/>
        <end position="388"/>
    </location>
</feature>
<evidence type="ECO:0000313" key="8">
    <source>
        <dbReference type="Proteomes" id="UP001580928"/>
    </source>
</evidence>
<evidence type="ECO:0000259" key="6">
    <source>
        <dbReference type="PROSITE" id="PS51686"/>
    </source>
</evidence>
<evidence type="ECO:0000256" key="1">
    <source>
        <dbReference type="ARBA" id="ARBA00022603"/>
    </source>
</evidence>
<dbReference type="Gene3D" id="3.40.50.150">
    <property type="entry name" value="Vaccinia Virus protein VP39"/>
    <property type="match status" value="1"/>
</dbReference>
<feature type="binding site" evidence="5">
    <location>
        <position position="269"/>
    </location>
    <ligand>
        <name>S-adenosyl-L-methionine</name>
        <dbReference type="ChEBI" id="CHEBI:59789"/>
    </ligand>
</feature>
<comment type="similarity">
    <text evidence="5">Belongs to the class I-like SAM-binding methyltransferase superfamily. RsmB/NOP family.</text>
</comment>
<name>A0ABV5CF59_9SPHI</name>
<dbReference type="InterPro" id="IPR029063">
    <property type="entry name" value="SAM-dependent_MTases_sf"/>
</dbReference>
<dbReference type="Pfam" id="PF01189">
    <property type="entry name" value="Methyltr_RsmB-F"/>
    <property type="match status" value="1"/>
</dbReference>
<comment type="caution">
    <text evidence="7">The sequence shown here is derived from an EMBL/GenBank/DDBJ whole genome shotgun (WGS) entry which is preliminary data.</text>
</comment>
<dbReference type="EMBL" id="JBBVGT010000002">
    <property type="protein sequence ID" value="MFB5946187.1"/>
    <property type="molecule type" value="Genomic_DNA"/>
</dbReference>
<protein>
    <submittedName>
        <fullName evidence="7">RsmB/NOP family class I SAM-dependent RNA methyltransferase</fullName>
    </submittedName>
</protein>
<dbReference type="PRINTS" id="PR02008">
    <property type="entry name" value="RCMTFAMILY"/>
</dbReference>